<feature type="compositionally biased region" description="Low complexity" evidence="3">
    <location>
        <begin position="53"/>
        <end position="75"/>
    </location>
</feature>
<dbReference type="EMBL" id="AP025730">
    <property type="protein sequence ID" value="BDI05078.1"/>
    <property type="molecule type" value="Genomic_DNA"/>
</dbReference>
<dbReference type="NCBIfam" id="TIGR01730">
    <property type="entry name" value="RND_mfp"/>
    <property type="match status" value="1"/>
</dbReference>
<evidence type="ECO:0000313" key="7">
    <source>
        <dbReference type="EMBL" id="BDI05078.1"/>
    </source>
</evidence>
<evidence type="ECO:0000256" key="3">
    <source>
        <dbReference type="SAM" id="MobiDB-lite"/>
    </source>
</evidence>
<dbReference type="Pfam" id="PF25876">
    <property type="entry name" value="HH_MFP_RND"/>
    <property type="match status" value="1"/>
</dbReference>
<accession>A0ABN6PKP6</accession>
<dbReference type="RefSeq" id="WP_251973142.1">
    <property type="nucleotide sequence ID" value="NZ_AP025730.1"/>
</dbReference>
<feature type="domain" description="Multidrug resistance protein MdtA-like barrel-sandwich hybrid" evidence="6">
    <location>
        <begin position="88"/>
        <end position="208"/>
    </location>
</feature>
<evidence type="ECO:0000259" key="5">
    <source>
        <dbReference type="Pfam" id="PF25876"/>
    </source>
</evidence>
<evidence type="ECO:0008006" key="9">
    <source>
        <dbReference type="Google" id="ProtNLM"/>
    </source>
</evidence>
<gene>
    <name evidence="7" type="ORF">CATMQ487_20480</name>
</gene>
<dbReference type="Proteomes" id="UP001057498">
    <property type="component" value="Chromosome"/>
</dbReference>
<evidence type="ECO:0000259" key="6">
    <source>
        <dbReference type="Pfam" id="PF25917"/>
    </source>
</evidence>
<name>A0ABN6PKP6_9BURK</name>
<dbReference type="InterPro" id="IPR058624">
    <property type="entry name" value="MdtA-like_HH"/>
</dbReference>
<evidence type="ECO:0000313" key="8">
    <source>
        <dbReference type="Proteomes" id="UP001057498"/>
    </source>
</evidence>
<sequence length="293" mass="30408">MSRPAPITPIAPAALIAAALLAGLGALGAHGTAFAQAPAPTPKPVAAPPAPQATPAVLRSAPATPAPAGAAAPAPELRAQLSPRRFTTLAAEIGARIQRLTVTDGAVVRAGQPLVAFDCSLQQAQQARAQATLGAAEKQLEVQQRLVELNATGRQEAEQAQAEVAKTRAELAQMHAQLGKCQINAPFSGRVAELKVREQQFAQPGQALIELIDDSVLEVEFIMPSRWLHGVRAGSAVRIAVDETGKTYPAKVLRLGARVDPVSQSIKVVAAIDGRHAELIAGMSGKVLVNVQP</sequence>
<feature type="signal peptide" evidence="4">
    <location>
        <begin position="1"/>
        <end position="35"/>
    </location>
</feature>
<organism evidence="7 8">
    <name type="scientific">Sphaerotilus microaerophilus</name>
    <dbReference type="NCBI Taxonomy" id="2914710"/>
    <lineage>
        <taxon>Bacteria</taxon>
        <taxon>Pseudomonadati</taxon>
        <taxon>Pseudomonadota</taxon>
        <taxon>Betaproteobacteria</taxon>
        <taxon>Burkholderiales</taxon>
        <taxon>Sphaerotilaceae</taxon>
        <taxon>Sphaerotilus</taxon>
    </lineage>
</organism>
<protein>
    <recommendedName>
        <fullName evidence="9">Efflux RND transporter periplasmic adaptor subunit</fullName>
    </recommendedName>
</protein>
<dbReference type="InterPro" id="IPR006143">
    <property type="entry name" value="RND_pump_MFP"/>
</dbReference>
<feature type="region of interest" description="Disordered" evidence="3">
    <location>
        <begin position="37"/>
        <end position="77"/>
    </location>
</feature>
<keyword evidence="2" id="KW-0175">Coiled coil</keyword>
<evidence type="ECO:0000256" key="1">
    <source>
        <dbReference type="ARBA" id="ARBA00009477"/>
    </source>
</evidence>
<keyword evidence="4" id="KW-0732">Signal</keyword>
<feature type="chain" id="PRO_5047434830" description="Efflux RND transporter periplasmic adaptor subunit" evidence="4">
    <location>
        <begin position="36"/>
        <end position="293"/>
    </location>
</feature>
<reference evidence="7" key="1">
    <citation type="submission" date="2022-04" db="EMBL/GenBank/DDBJ databases">
        <title>Whole genome sequence of Sphaerotilus sp. FB-5.</title>
        <authorList>
            <person name="Takeda M."/>
            <person name="Narihara S."/>
            <person name="Akimoto M."/>
            <person name="Akimoto R."/>
            <person name="Nishiyashiki S."/>
            <person name="Murakami T."/>
        </authorList>
    </citation>
    <scope>NUCLEOTIDE SEQUENCE</scope>
    <source>
        <strain evidence="7">FB-5</strain>
    </source>
</reference>
<dbReference type="PANTHER" id="PTHR30469">
    <property type="entry name" value="MULTIDRUG RESISTANCE PROTEIN MDTA"/>
    <property type="match status" value="1"/>
</dbReference>
<dbReference type="Gene3D" id="1.10.287.470">
    <property type="entry name" value="Helix hairpin bin"/>
    <property type="match status" value="1"/>
</dbReference>
<feature type="coiled-coil region" evidence="2">
    <location>
        <begin position="150"/>
        <end position="177"/>
    </location>
</feature>
<evidence type="ECO:0000256" key="2">
    <source>
        <dbReference type="SAM" id="Coils"/>
    </source>
</evidence>
<comment type="similarity">
    <text evidence="1">Belongs to the membrane fusion protein (MFP) (TC 8.A.1) family.</text>
</comment>
<evidence type="ECO:0000256" key="4">
    <source>
        <dbReference type="SAM" id="SignalP"/>
    </source>
</evidence>
<proteinExistence type="inferred from homology"/>
<feature type="compositionally biased region" description="Pro residues" evidence="3">
    <location>
        <begin position="39"/>
        <end position="52"/>
    </location>
</feature>
<feature type="domain" description="Multidrug resistance protein MdtA-like alpha-helical hairpin" evidence="5">
    <location>
        <begin position="123"/>
        <end position="184"/>
    </location>
</feature>
<dbReference type="Gene3D" id="2.40.50.100">
    <property type="match status" value="1"/>
</dbReference>
<dbReference type="SUPFAM" id="SSF111369">
    <property type="entry name" value="HlyD-like secretion proteins"/>
    <property type="match status" value="1"/>
</dbReference>
<keyword evidence="8" id="KW-1185">Reference proteome</keyword>
<dbReference type="Pfam" id="PF25917">
    <property type="entry name" value="BSH_RND"/>
    <property type="match status" value="1"/>
</dbReference>
<dbReference type="InterPro" id="IPR058625">
    <property type="entry name" value="MdtA-like_BSH"/>
</dbReference>
<dbReference type="PANTHER" id="PTHR30469:SF15">
    <property type="entry name" value="HLYD FAMILY OF SECRETION PROTEINS"/>
    <property type="match status" value="1"/>
</dbReference>
<dbReference type="Gene3D" id="2.40.30.170">
    <property type="match status" value="1"/>
</dbReference>